<evidence type="ECO:0000256" key="1">
    <source>
        <dbReference type="ARBA" id="ARBA00004496"/>
    </source>
</evidence>
<dbReference type="Gene3D" id="3.10.390.10">
    <property type="entry name" value="SAND domain-like"/>
    <property type="match status" value="1"/>
</dbReference>
<keyword evidence="5" id="KW-0805">Transcription regulation</keyword>
<reference evidence="12" key="2">
    <citation type="submission" date="2025-09" db="UniProtKB">
        <authorList>
            <consortium name="Ensembl"/>
        </authorList>
    </citation>
    <scope>IDENTIFICATION</scope>
</reference>
<reference evidence="12" key="1">
    <citation type="submission" date="2025-08" db="UniProtKB">
        <authorList>
            <consortium name="Ensembl"/>
        </authorList>
    </citation>
    <scope>IDENTIFICATION</scope>
</reference>
<dbReference type="Proteomes" id="UP000694383">
    <property type="component" value="Unplaced"/>
</dbReference>
<dbReference type="GO" id="GO:0006357">
    <property type="term" value="P:regulation of transcription by RNA polymerase II"/>
    <property type="evidence" value="ECO:0007669"/>
    <property type="project" value="TreeGrafter"/>
</dbReference>
<dbReference type="GO" id="GO:0005737">
    <property type="term" value="C:cytoplasm"/>
    <property type="evidence" value="ECO:0007669"/>
    <property type="project" value="UniProtKB-SubCell"/>
</dbReference>
<dbReference type="PANTHER" id="PTHR10417">
    <property type="entry name" value="GLUCOCORTICOID MODULATORY ELEMENT-BINDING PROTEIN"/>
    <property type="match status" value="1"/>
</dbReference>
<feature type="region of interest" description="Disordered" evidence="10">
    <location>
        <begin position="27"/>
        <end position="46"/>
    </location>
</feature>
<evidence type="ECO:0000313" key="13">
    <source>
        <dbReference type="Proteomes" id="UP000694383"/>
    </source>
</evidence>
<dbReference type="Pfam" id="PF25892">
    <property type="entry name" value="Spe-44"/>
    <property type="match status" value="1"/>
</dbReference>
<keyword evidence="9" id="KW-0539">Nucleus</keyword>
<dbReference type="GeneTree" id="ENSGT00410000025596"/>
<dbReference type="SMART" id="SM00258">
    <property type="entry name" value="SAND"/>
    <property type="match status" value="1"/>
</dbReference>
<evidence type="ECO:0000256" key="6">
    <source>
        <dbReference type="ARBA" id="ARBA00023054"/>
    </source>
</evidence>
<dbReference type="GO" id="GO:0005634">
    <property type="term" value="C:nucleus"/>
    <property type="evidence" value="ECO:0007669"/>
    <property type="project" value="TreeGrafter"/>
</dbReference>
<evidence type="ECO:0000256" key="7">
    <source>
        <dbReference type="ARBA" id="ARBA00023125"/>
    </source>
</evidence>
<sequence length="480" mass="53395">MTRQFRSAVTDLRIACQDAALVTAGQMLPRQRPSSRREARSGKEADCSVSVPQWMRPVPLKRDDGKVERTEYGYRITCGDSRAVLLLKKFVCPGINVRCVQFDDQLISPKQLVHLAGKATLKDWKRAIRVGGVMLRKMMDSGEIDFYRHNHMCSNTCRSTKFNVLTNGPRPSMGTPVQPGSSCVAPMPSGGQVPPMTELLPPHDAAEGRLENQSRATAGWSSGLPRPGHFTASSWHSLKRKRADTPDGVLRLWRGVADSGLMGEVLSSVQSELLTALQRVELCREKAHLQEADTFMLNSLCEMFGLLDSVKQTVDIRCRQSEDSKIHHRVYALNDILGEGSKLSCRSYTNSSSKQCRSRKNRRTRRDTAKTNTGICSLSDVDLGSASHNGIFPQSSSFTDPRVGASKACWDGQGSLREHEVSRAGKQETAQRQEDTAVNGQRSDKLLGFCQLKREDVGDKESPSKSFKREEEKHRNMAKM</sequence>
<feature type="region of interest" description="Disordered" evidence="10">
    <location>
        <begin position="423"/>
        <end position="480"/>
    </location>
</feature>
<proteinExistence type="predicted"/>
<evidence type="ECO:0000256" key="4">
    <source>
        <dbReference type="ARBA" id="ARBA00022833"/>
    </source>
</evidence>
<keyword evidence="8" id="KW-0804">Transcription</keyword>
<name>A0A8C7ZQA2_9TELE</name>
<dbReference type="PANTHER" id="PTHR10417:SF3">
    <property type="entry name" value="GLUCOCORTICOID MODULATORY ELEMENT-BINDING PROTEIN 1"/>
    <property type="match status" value="1"/>
</dbReference>
<evidence type="ECO:0000256" key="3">
    <source>
        <dbReference type="ARBA" id="ARBA00022723"/>
    </source>
</evidence>
<evidence type="ECO:0000256" key="8">
    <source>
        <dbReference type="ARBA" id="ARBA00023163"/>
    </source>
</evidence>
<dbReference type="Ensembl" id="ENSOSIT00000048548.1">
    <property type="protein sequence ID" value="ENSOSIP00000046181.1"/>
    <property type="gene ID" value="ENSOSIG00000021909.1"/>
</dbReference>
<dbReference type="PROSITE" id="PS50864">
    <property type="entry name" value="SAND"/>
    <property type="match status" value="1"/>
</dbReference>
<keyword evidence="6" id="KW-0175">Coiled coil</keyword>
<keyword evidence="13" id="KW-1185">Reference proteome</keyword>
<feature type="compositionally biased region" description="Basic and acidic residues" evidence="10">
    <location>
        <begin position="35"/>
        <end position="46"/>
    </location>
</feature>
<dbReference type="InterPro" id="IPR000770">
    <property type="entry name" value="SAND_dom"/>
</dbReference>
<keyword evidence="4" id="KW-0862">Zinc</keyword>
<dbReference type="SUPFAM" id="SSF63763">
    <property type="entry name" value="SAND domain-like"/>
    <property type="match status" value="1"/>
</dbReference>
<dbReference type="GO" id="GO:0046872">
    <property type="term" value="F:metal ion binding"/>
    <property type="evidence" value="ECO:0007669"/>
    <property type="project" value="UniProtKB-KW"/>
</dbReference>
<feature type="compositionally biased region" description="Basic residues" evidence="10">
    <location>
        <begin position="356"/>
        <end position="365"/>
    </location>
</feature>
<evidence type="ECO:0000256" key="10">
    <source>
        <dbReference type="SAM" id="MobiDB-lite"/>
    </source>
</evidence>
<dbReference type="Pfam" id="PF01342">
    <property type="entry name" value="SAND"/>
    <property type="match status" value="1"/>
</dbReference>
<dbReference type="InterPro" id="IPR010919">
    <property type="entry name" value="SAND-like_dom_sf"/>
</dbReference>
<evidence type="ECO:0000256" key="5">
    <source>
        <dbReference type="ARBA" id="ARBA00023015"/>
    </source>
</evidence>
<feature type="region of interest" description="Disordered" evidence="10">
    <location>
        <begin position="352"/>
        <end position="371"/>
    </location>
</feature>
<evidence type="ECO:0000256" key="9">
    <source>
        <dbReference type="ARBA" id="ARBA00023242"/>
    </source>
</evidence>
<accession>A0A8C7ZQA2</accession>
<dbReference type="AlphaFoldDB" id="A0A8C7ZQA2"/>
<feature type="compositionally biased region" description="Basic and acidic residues" evidence="10">
    <location>
        <begin position="452"/>
        <end position="480"/>
    </location>
</feature>
<dbReference type="InterPro" id="IPR059099">
    <property type="entry name" value="GMEB1/2/Spe-44_dom"/>
</dbReference>
<protein>
    <recommendedName>
        <fullName evidence="11">SAND domain-containing protein</fullName>
    </recommendedName>
</protein>
<feature type="domain" description="SAND" evidence="11">
    <location>
        <begin position="76"/>
        <end position="145"/>
    </location>
</feature>
<dbReference type="FunFam" id="3.10.390.10:FF:000003">
    <property type="entry name" value="glucocorticoid modulatory element-binding protein 1 isoform X2"/>
    <property type="match status" value="1"/>
</dbReference>
<evidence type="ECO:0000259" key="11">
    <source>
        <dbReference type="PROSITE" id="PS50864"/>
    </source>
</evidence>
<comment type="subcellular location">
    <subcellularLocation>
        <location evidence="1">Cytoplasm</location>
    </subcellularLocation>
</comment>
<feature type="compositionally biased region" description="Basic and acidic residues" evidence="10">
    <location>
        <begin position="423"/>
        <end position="435"/>
    </location>
</feature>
<evidence type="ECO:0000256" key="2">
    <source>
        <dbReference type="ARBA" id="ARBA00022490"/>
    </source>
</evidence>
<dbReference type="GO" id="GO:0000978">
    <property type="term" value="F:RNA polymerase II cis-regulatory region sequence-specific DNA binding"/>
    <property type="evidence" value="ECO:0007669"/>
    <property type="project" value="TreeGrafter"/>
</dbReference>
<keyword evidence="2" id="KW-0963">Cytoplasm</keyword>
<keyword evidence="3" id="KW-0479">Metal-binding</keyword>
<keyword evidence="7" id="KW-0238">DNA-binding</keyword>
<evidence type="ECO:0000313" key="12">
    <source>
        <dbReference type="Ensembl" id="ENSOSIP00000046181.1"/>
    </source>
</evidence>
<organism evidence="12 13">
    <name type="scientific">Oryzias sinensis</name>
    <name type="common">Chinese medaka</name>
    <dbReference type="NCBI Taxonomy" id="183150"/>
    <lineage>
        <taxon>Eukaryota</taxon>
        <taxon>Metazoa</taxon>
        <taxon>Chordata</taxon>
        <taxon>Craniata</taxon>
        <taxon>Vertebrata</taxon>
        <taxon>Euteleostomi</taxon>
        <taxon>Actinopterygii</taxon>
        <taxon>Neopterygii</taxon>
        <taxon>Teleostei</taxon>
        <taxon>Neoteleostei</taxon>
        <taxon>Acanthomorphata</taxon>
        <taxon>Ovalentaria</taxon>
        <taxon>Atherinomorphae</taxon>
        <taxon>Beloniformes</taxon>
        <taxon>Adrianichthyidae</taxon>
        <taxon>Oryziinae</taxon>
        <taxon>Oryzias</taxon>
    </lineage>
</organism>